<proteinExistence type="predicted"/>
<organism evidence="1 2">
    <name type="scientific">Portunus trituberculatus</name>
    <name type="common">Swimming crab</name>
    <name type="synonym">Neptunus trituberculatus</name>
    <dbReference type="NCBI Taxonomy" id="210409"/>
    <lineage>
        <taxon>Eukaryota</taxon>
        <taxon>Metazoa</taxon>
        <taxon>Ecdysozoa</taxon>
        <taxon>Arthropoda</taxon>
        <taxon>Crustacea</taxon>
        <taxon>Multicrustacea</taxon>
        <taxon>Malacostraca</taxon>
        <taxon>Eumalacostraca</taxon>
        <taxon>Eucarida</taxon>
        <taxon>Decapoda</taxon>
        <taxon>Pleocyemata</taxon>
        <taxon>Brachyura</taxon>
        <taxon>Eubrachyura</taxon>
        <taxon>Portunoidea</taxon>
        <taxon>Portunidae</taxon>
        <taxon>Portuninae</taxon>
        <taxon>Portunus</taxon>
    </lineage>
</organism>
<accession>A0A5B7DFN0</accession>
<keyword evidence="2" id="KW-1185">Reference proteome</keyword>
<dbReference type="EMBL" id="VSRR010000830">
    <property type="protein sequence ID" value="MPC20064.1"/>
    <property type="molecule type" value="Genomic_DNA"/>
</dbReference>
<sequence>MKAREDEAISMSWVSVVYRLDSPPYRILATGNNGWYFRRSTFLRSYISRSSPSSILYEIKIRD</sequence>
<evidence type="ECO:0000313" key="1">
    <source>
        <dbReference type="EMBL" id="MPC20064.1"/>
    </source>
</evidence>
<dbReference type="Proteomes" id="UP000324222">
    <property type="component" value="Unassembled WGS sequence"/>
</dbReference>
<reference evidence="1 2" key="1">
    <citation type="submission" date="2019-05" db="EMBL/GenBank/DDBJ databases">
        <title>Another draft genome of Portunus trituberculatus and its Hox gene families provides insights of decapod evolution.</title>
        <authorList>
            <person name="Jeong J.-H."/>
            <person name="Song I."/>
            <person name="Kim S."/>
            <person name="Choi T."/>
            <person name="Kim D."/>
            <person name="Ryu S."/>
            <person name="Kim W."/>
        </authorList>
    </citation>
    <scope>NUCLEOTIDE SEQUENCE [LARGE SCALE GENOMIC DNA]</scope>
    <source>
        <tissue evidence="1">Muscle</tissue>
    </source>
</reference>
<dbReference type="AlphaFoldDB" id="A0A5B7DFN0"/>
<gene>
    <name evidence="1" type="ORF">E2C01_012993</name>
</gene>
<protein>
    <submittedName>
        <fullName evidence="1">Uncharacterized protein</fullName>
    </submittedName>
</protein>
<evidence type="ECO:0000313" key="2">
    <source>
        <dbReference type="Proteomes" id="UP000324222"/>
    </source>
</evidence>
<name>A0A5B7DFN0_PORTR</name>
<comment type="caution">
    <text evidence="1">The sequence shown here is derived from an EMBL/GenBank/DDBJ whole genome shotgun (WGS) entry which is preliminary data.</text>
</comment>